<keyword evidence="13" id="KW-1185">Reference proteome</keyword>
<dbReference type="Proteomes" id="UP000826271">
    <property type="component" value="Unassembled WGS sequence"/>
</dbReference>
<dbReference type="SMART" id="SM00961">
    <property type="entry name" value="RuBisCO_small"/>
    <property type="match status" value="1"/>
</dbReference>
<dbReference type="FunFam" id="3.30.190.10:FF:000001">
    <property type="entry name" value="Ribulose bisphosphate carboxylase small chain, chloroplastic"/>
    <property type="match status" value="1"/>
</dbReference>
<dbReference type="GO" id="GO:0019253">
    <property type="term" value="P:reductive pentose-phosphate cycle"/>
    <property type="evidence" value="ECO:0007669"/>
    <property type="project" value="UniProtKB-UniRule"/>
</dbReference>
<evidence type="ECO:0000313" key="12">
    <source>
        <dbReference type="EMBL" id="KAG8373729.1"/>
    </source>
</evidence>
<keyword evidence="4 9" id="KW-0934">Plastid</keyword>
<dbReference type="GO" id="GO:0009853">
    <property type="term" value="P:photorespiration"/>
    <property type="evidence" value="ECO:0007669"/>
    <property type="project" value="UniProtKB-UniRule"/>
</dbReference>
<comment type="similarity">
    <text evidence="9 10">Belongs to the RuBisCO small chain family.</text>
</comment>
<name>A0AAV6X0T4_9LAMI</name>
<sequence>MASSVISFAAVAARASPAQASMVKGAQVGFHFSVGSDICGVCITIVMLNLVICTDSCTVSTTAHQDNMMVVIGQCGSCQCSGALMQLKCWWSLRRPKRNTLMHSLGSLASTTFDKSSASVSLPTSHQATKLFTRTNPVKDSFRWELYLEMEQFGKTTKHKVFCSNGLRHLLLRRRASPAQARMVAPFTGLKSVSAFPVTKKSNDITTLASNGGRVSCMKVWPPLGLKKYETLSYLPPLTEAQLLKEIDYLLRSKWIPCIEFELEHGFVYSEHNSSPGYYDGRYWTMWKLPMFGCTDAAQVLVELAEAKKEYPNAFIRIIGFDNVRQVQCISFIAYKPPGY</sequence>
<dbReference type="PANTHER" id="PTHR31262">
    <property type="entry name" value="RIBULOSE BISPHOSPHATE CARBOXYLASE SMALL CHAIN 1, CHLOROPLASTIC"/>
    <property type="match status" value="1"/>
</dbReference>
<dbReference type="GO" id="GO:0009506">
    <property type="term" value="C:plasmodesma"/>
    <property type="evidence" value="ECO:0007669"/>
    <property type="project" value="UniProtKB-SubCell"/>
</dbReference>
<comment type="caution">
    <text evidence="12">The sequence shown here is derived from an EMBL/GenBank/DDBJ whole genome shotgun (WGS) entry which is preliminary data.</text>
</comment>
<evidence type="ECO:0000256" key="3">
    <source>
        <dbReference type="ARBA" id="ARBA00022567"/>
    </source>
</evidence>
<dbReference type="Pfam" id="PF12338">
    <property type="entry name" value="RbcS"/>
    <property type="match status" value="1"/>
</dbReference>
<dbReference type="InterPro" id="IPR024681">
    <property type="entry name" value="RuBisCO_ssu"/>
</dbReference>
<accession>A0AAV6X0T4</accession>
<dbReference type="EMBL" id="WHWC01000011">
    <property type="protein sequence ID" value="KAG8373729.1"/>
    <property type="molecule type" value="Genomic_DNA"/>
</dbReference>
<evidence type="ECO:0000256" key="8">
    <source>
        <dbReference type="ARBA" id="ARBA00024184"/>
    </source>
</evidence>
<dbReference type="InterPro" id="IPR000894">
    <property type="entry name" value="RuBisCO_ssu_dom"/>
</dbReference>
<evidence type="ECO:0000256" key="5">
    <source>
        <dbReference type="ARBA" id="ARBA00022946"/>
    </source>
</evidence>
<dbReference type="Gene3D" id="3.30.190.10">
    <property type="entry name" value="Ribulose bisphosphate carboxylase, small subunit"/>
    <property type="match status" value="1"/>
</dbReference>
<evidence type="ECO:0000256" key="1">
    <source>
        <dbReference type="ARBA" id="ARBA00022528"/>
    </source>
</evidence>
<comment type="miscellaneous">
    <text evidence="9">The basic functional RuBisCO is composed of a large chain homodimer in a 'head-to-tail' conformation. In form I RuBisCO this homodimer is arranged in a barrel-like tetramer with the small subunits forming a tetrameric 'cap' on each end of the 'barrel'.</text>
</comment>
<keyword evidence="6 9" id="KW-0601">Photorespiration</keyword>
<gene>
    <name evidence="9" type="primary">RBCS</name>
    <name evidence="12" type="ORF">BUALT_Bualt11G0055100</name>
</gene>
<feature type="domain" description="Ribulose bisphosphate carboxylase small subunit" evidence="11">
    <location>
        <begin position="228"/>
        <end position="337"/>
    </location>
</feature>
<evidence type="ECO:0000256" key="10">
    <source>
        <dbReference type="RuleBase" id="RU003627"/>
    </source>
</evidence>
<evidence type="ECO:0000259" key="11">
    <source>
        <dbReference type="SMART" id="SM00961"/>
    </source>
</evidence>
<reference evidence="12" key="1">
    <citation type="submission" date="2019-10" db="EMBL/GenBank/DDBJ databases">
        <authorList>
            <person name="Zhang R."/>
            <person name="Pan Y."/>
            <person name="Wang J."/>
            <person name="Ma R."/>
            <person name="Yu S."/>
        </authorList>
    </citation>
    <scope>NUCLEOTIDE SEQUENCE</scope>
    <source>
        <strain evidence="12">LA-IB0</strain>
        <tissue evidence="12">Leaf</tissue>
    </source>
</reference>
<evidence type="ECO:0000256" key="2">
    <source>
        <dbReference type="ARBA" id="ARBA00022531"/>
    </source>
</evidence>
<dbReference type="AlphaFoldDB" id="A0AAV6X0T4"/>
<dbReference type="PRINTS" id="PR00152">
    <property type="entry name" value="RUBISCOSMALL"/>
</dbReference>
<evidence type="ECO:0000313" key="13">
    <source>
        <dbReference type="Proteomes" id="UP000826271"/>
    </source>
</evidence>
<keyword evidence="7 9" id="KW-0120">Carbon dioxide fixation</keyword>
<evidence type="ECO:0000256" key="6">
    <source>
        <dbReference type="ARBA" id="ARBA00023238"/>
    </source>
</evidence>
<organism evidence="12 13">
    <name type="scientific">Buddleja alternifolia</name>
    <dbReference type="NCBI Taxonomy" id="168488"/>
    <lineage>
        <taxon>Eukaryota</taxon>
        <taxon>Viridiplantae</taxon>
        <taxon>Streptophyta</taxon>
        <taxon>Embryophyta</taxon>
        <taxon>Tracheophyta</taxon>
        <taxon>Spermatophyta</taxon>
        <taxon>Magnoliopsida</taxon>
        <taxon>eudicotyledons</taxon>
        <taxon>Gunneridae</taxon>
        <taxon>Pentapetalae</taxon>
        <taxon>asterids</taxon>
        <taxon>lamiids</taxon>
        <taxon>Lamiales</taxon>
        <taxon>Scrophulariaceae</taxon>
        <taxon>Buddlejeae</taxon>
        <taxon>Buddleja</taxon>
    </lineage>
</organism>
<dbReference type="PANTHER" id="PTHR31262:SF10">
    <property type="entry name" value="RIBULOSE BISPHOSPHATE CARBOXYLASE SMALL SUBUNIT 1A, CHLOROPLASTIC-RELATED"/>
    <property type="match status" value="1"/>
</dbReference>
<dbReference type="InterPro" id="IPR036385">
    <property type="entry name" value="RuBisCO_ssu_sf"/>
</dbReference>
<dbReference type="GO" id="GO:0009507">
    <property type="term" value="C:chloroplast"/>
    <property type="evidence" value="ECO:0007669"/>
    <property type="project" value="UniProtKB-SubCell"/>
</dbReference>
<comment type="subunit">
    <text evidence="9 10">Heterohexadecamer of 8 large and 8 small subunits.</text>
</comment>
<comment type="function">
    <text evidence="9 10">RuBisCO catalyzes two reactions: the carboxylation of D-ribulose 1,5-bisphosphate, the primary event in carbon dioxide fixation, as well as the oxidative fragmentation of the pentose substrate. Both reactions occur simultaneously and in competition at the same active site. Although the small subunit is not catalytic it is essential for maximal activity.</text>
</comment>
<dbReference type="GO" id="GO:0016984">
    <property type="term" value="F:ribulose-bisphosphate carboxylase activity"/>
    <property type="evidence" value="ECO:0007669"/>
    <property type="project" value="UniProtKB-UniRule"/>
</dbReference>
<comment type="subcellular location">
    <subcellularLocation>
        <location evidence="8">Cell junction</location>
        <location evidence="8">Plasmodesma</location>
    </subcellularLocation>
    <subcellularLocation>
        <location evidence="9">Plastid</location>
        <location evidence="9">Chloroplast</location>
    </subcellularLocation>
</comment>
<proteinExistence type="inferred from homology"/>
<evidence type="ECO:0000256" key="7">
    <source>
        <dbReference type="ARBA" id="ARBA00023300"/>
    </source>
</evidence>
<dbReference type="SUPFAM" id="SSF55239">
    <property type="entry name" value="RuBisCO, small subunit"/>
    <property type="match status" value="1"/>
</dbReference>
<dbReference type="CDD" id="cd03527">
    <property type="entry name" value="RuBisCO_small"/>
    <property type="match status" value="1"/>
</dbReference>
<keyword evidence="3 9" id="KW-0113">Calvin cycle</keyword>
<protein>
    <recommendedName>
        <fullName evidence="9">Ribulose bisphosphate carboxylase small subunit, chloroplastic</fullName>
        <shortName evidence="9">RuBisCO small subunit</shortName>
    </recommendedName>
</protein>
<keyword evidence="5" id="KW-0809">Transit peptide</keyword>
<dbReference type="Pfam" id="PF00101">
    <property type="entry name" value="RuBisCO_small"/>
    <property type="match status" value="1"/>
</dbReference>
<evidence type="ECO:0000256" key="9">
    <source>
        <dbReference type="HAMAP-Rule" id="MF_00860"/>
    </source>
</evidence>
<dbReference type="HAMAP" id="MF_00859">
    <property type="entry name" value="RuBisCO_S_bact"/>
    <property type="match status" value="1"/>
</dbReference>
<evidence type="ECO:0000256" key="4">
    <source>
        <dbReference type="ARBA" id="ARBA00022640"/>
    </source>
</evidence>
<dbReference type="InterPro" id="IPR024680">
    <property type="entry name" value="RuBisCO_ssu_N"/>
</dbReference>
<keyword evidence="1 9" id="KW-0150">Chloroplast</keyword>
<keyword evidence="2 9" id="KW-0602">Photosynthesis</keyword>